<feature type="region of interest" description="Disordered" evidence="1">
    <location>
        <begin position="142"/>
        <end position="169"/>
    </location>
</feature>
<dbReference type="GO" id="GO:0005849">
    <property type="term" value="C:mRNA cleavage factor complex"/>
    <property type="evidence" value="ECO:0007669"/>
    <property type="project" value="TreeGrafter"/>
</dbReference>
<proteinExistence type="predicted"/>
<dbReference type="GO" id="GO:0003729">
    <property type="term" value="F:mRNA binding"/>
    <property type="evidence" value="ECO:0007669"/>
    <property type="project" value="InterPro"/>
</dbReference>
<organism evidence="3 4">
    <name type="scientific">Euplotes crassus</name>
    <dbReference type="NCBI Taxonomy" id="5936"/>
    <lineage>
        <taxon>Eukaryota</taxon>
        <taxon>Sar</taxon>
        <taxon>Alveolata</taxon>
        <taxon>Ciliophora</taxon>
        <taxon>Intramacronucleata</taxon>
        <taxon>Spirotrichea</taxon>
        <taxon>Hypotrichia</taxon>
        <taxon>Euplotida</taxon>
        <taxon>Euplotidae</taxon>
        <taxon>Moneuplotes</taxon>
    </lineage>
</organism>
<dbReference type="EMBL" id="CAMPGE010006958">
    <property type="protein sequence ID" value="CAI2365877.1"/>
    <property type="molecule type" value="Genomic_DNA"/>
</dbReference>
<dbReference type="GO" id="GO:0000993">
    <property type="term" value="F:RNA polymerase II complex binding"/>
    <property type="evidence" value="ECO:0007669"/>
    <property type="project" value="InterPro"/>
</dbReference>
<dbReference type="GO" id="GO:0006369">
    <property type="term" value="P:termination of RNA polymerase II transcription"/>
    <property type="evidence" value="ECO:0007669"/>
    <property type="project" value="InterPro"/>
</dbReference>
<reference evidence="3" key="1">
    <citation type="submission" date="2023-07" db="EMBL/GenBank/DDBJ databases">
        <authorList>
            <consortium name="AG Swart"/>
            <person name="Singh M."/>
            <person name="Singh A."/>
            <person name="Seah K."/>
            <person name="Emmerich C."/>
        </authorList>
    </citation>
    <scope>NUCLEOTIDE SEQUENCE</scope>
    <source>
        <strain evidence="3">DP1</strain>
    </source>
</reference>
<dbReference type="AlphaFoldDB" id="A0AAD1UBR1"/>
<dbReference type="Pfam" id="PF04818">
    <property type="entry name" value="CID"/>
    <property type="match status" value="1"/>
</dbReference>
<dbReference type="SMART" id="SM00582">
    <property type="entry name" value="RPR"/>
    <property type="match status" value="1"/>
</dbReference>
<dbReference type="InterPro" id="IPR008942">
    <property type="entry name" value="ENTH_VHS"/>
</dbReference>
<feature type="domain" description="CID" evidence="2">
    <location>
        <begin position="1"/>
        <end position="126"/>
    </location>
</feature>
<protein>
    <recommendedName>
        <fullName evidence="2">CID domain-containing protein</fullName>
    </recommendedName>
</protein>
<dbReference type="Proteomes" id="UP001295684">
    <property type="component" value="Unassembled WGS sequence"/>
</dbReference>
<dbReference type="InterPro" id="IPR006569">
    <property type="entry name" value="CID_dom"/>
</dbReference>
<comment type="caution">
    <text evidence="3">The sequence shown here is derived from an EMBL/GenBank/DDBJ whole genome shotgun (WGS) entry which is preliminary data.</text>
</comment>
<dbReference type="PANTHER" id="PTHR15921">
    <property type="entry name" value="PRE-MRNA CLEAVAGE COMPLEX II"/>
    <property type="match status" value="1"/>
</dbReference>
<dbReference type="SUPFAM" id="SSF48464">
    <property type="entry name" value="ENTH/VHS domain"/>
    <property type="match status" value="1"/>
</dbReference>
<gene>
    <name evidence="3" type="ORF">ECRASSUSDP1_LOCUS7151</name>
</gene>
<name>A0AAD1UBR1_EUPCR</name>
<sequence>MSIDEFKEEVYNLATVNGRSIKKLTDLAEQLKDEAVFLVEIIIKSIKESIPNTKLPKFYLLDSITKAVGGKYIEMFAQHIKSVYPVTFKQSPNSVKKKLLTLFKTWYIYYPHEILNTIYNELELSRFERELLTPEDHKKIQGFISSKTREENKARPAVRQANPLPPPMS</sequence>
<evidence type="ECO:0000256" key="1">
    <source>
        <dbReference type="SAM" id="MobiDB-lite"/>
    </source>
</evidence>
<dbReference type="PANTHER" id="PTHR15921:SF3">
    <property type="entry name" value="PRE-MRNA CLEAVAGE COMPLEX 2 PROTEIN PCF11"/>
    <property type="match status" value="1"/>
</dbReference>
<dbReference type="PROSITE" id="PS51391">
    <property type="entry name" value="CID"/>
    <property type="match status" value="1"/>
</dbReference>
<dbReference type="GO" id="GO:0005737">
    <property type="term" value="C:cytoplasm"/>
    <property type="evidence" value="ECO:0007669"/>
    <property type="project" value="TreeGrafter"/>
</dbReference>
<evidence type="ECO:0000313" key="4">
    <source>
        <dbReference type="Proteomes" id="UP001295684"/>
    </source>
</evidence>
<dbReference type="InterPro" id="IPR045154">
    <property type="entry name" value="PCF11-like"/>
</dbReference>
<evidence type="ECO:0000313" key="3">
    <source>
        <dbReference type="EMBL" id="CAI2365877.1"/>
    </source>
</evidence>
<accession>A0AAD1UBR1</accession>
<keyword evidence="4" id="KW-1185">Reference proteome</keyword>
<evidence type="ECO:0000259" key="2">
    <source>
        <dbReference type="PROSITE" id="PS51391"/>
    </source>
</evidence>
<dbReference type="GO" id="GO:0031124">
    <property type="term" value="P:mRNA 3'-end processing"/>
    <property type="evidence" value="ECO:0007669"/>
    <property type="project" value="InterPro"/>
</dbReference>
<dbReference type="Gene3D" id="1.25.40.90">
    <property type="match status" value="1"/>
</dbReference>